<keyword evidence="1" id="KW-0472">Membrane</keyword>
<keyword evidence="1" id="KW-1133">Transmembrane helix</keyword>
<keyword evidence="1" id="KW-0812">Transmembrane</keyword>
<dbReference type="EMBL" id="CP111013">
    <property type="protein sequence ID" value="WAQ96688.1"/>
    <property type="molecule type" value="Genomic_DNA"/>
</dbReference>
<dbReference type="Proteomes" id="UP001164746">
    <property type="component" value="Chromosome 2"/>
</dbReference>
<keyword evidence="2" id="KW-0732">Signal</keyword>
<evidence type="ECO:0000313" key="3">
    <source>
        <dbReference type="EMBL" id="WAQ96688.1"/>
    </source>
</evidence>
<reference evidence="3" key="1">
    <citation type="submission" date="2022-11" db="EMBL/GenBank/DDBJ databases">
        <title>Centuries of genome instability and evolution in soft-shell clam transmissible cancer (bioRxiv).</title>
        <authorList>
            <person name="Hart S.F.M."/>
            <person name="Yonemitsu M.A."/>
            <person name="Giersch R.M."/>
            <person name="Beal B.F."/>
            <person name="Arriagada G."/>
            <person name="Davis B.W."/>
            <person name="Ostrander E.A."/>
            <person name="Goff S.P."/>
            <person name="Metzger M.J."/>
        </authorList>
    </citation>
    <scope>NUCLEOTIDE SEQUENCE</scope>
    <source>
        <strain evidence="3">MELC-2E11</strain>
        <tissue evidence="3">Siphon/mantle</tissue>
    </source>
</reference>
<organism evidence="3 4">
    <name type="scientific">Mya arenaria</name>
    <name type="common">Soft-shell clam</name>
    <dbReference type="NCBI Taxonomy" id="6604"/>
    <lineage>
        <taxon>Eukaryota</taxon>
        <taxon>Metazoa</taxon>
        <taxon>Spiralia</taxon>
        <taxon>Lophotrochozoa</taxon>
        <taxon>Mollusca</taxon>
        <taxon>Bivalvia</taxon>
        <taxon>Autobranchia</taxon>
        <taxon>Heteroconchia</taxon>
        <taxon>Euheterodonta</taxon>
        <taxon>Imparidentia</taxon>
        <taxon>Neoheterodontei</taxon>
        <taxon>Myida</taxon>
        <taxon>Myoidea</taxon>
        <taxon>Myidae</taxon>
        <taxon>Mya</taxon>
    </lineage>
</organism>
<feature type="signal peptide" evidence="2">
    <location>
        <begin position="1"/>
        <end position="18"/>
    </location>
</feature>
<proteinExistence type="predicted"/>
<evidence type="ECO:0000313" key="4">
    <source>
        <dbReference type="Proteomes" id="UP001164746"/>
    </source>
</evidence>
<accession>A0ABY7DKS2</accession>
<evidence type="ECO:0000256" key="1">
    <source>
        <dbReference type="SAM" id="Phobius"/>
    </source>
</evidence>
<sequence>MRWILAFVLLGYLGQANGRSAGVARRGVPVKARRADTPNMVPGPPSPMPSGPSKFWTSENAMLDPAFEDLQNRFLFPGYNFLYMLIERGYHGEYKGFQPTEYFTYKGCDIDMNEFPEQLGRLMEISGDPTVPAYYGTRRMLEAAFPQRWNCPSTIIDTAVLKYTWITYRERLSSGDLYNWLVDKISKLNPAFADSDVIYDVTNYATSRMFEAVFNESMHFIRTMGMQDVAWFQESVYYNLVDFFTHWNDPSLGYHHGYLADLDIVMRDSFWCPDMYSAREIYTRVMERFKYQFEDYENSTMCTFLMDLFGRDIMGVITKYEQTAQYDRRRGIVNDLNKNIDMAVMWEICGEAKREIDYILDEFVKVEAMFNGMSRDEMVRLFRPVLDDVEWARLEKAMEMLGMILPLHVSYNWVAIATGQFVMFLLCAVLEK</sequence>
<protein>
    <submittedName>
        <fullName evidence="3">Uncharacterized protein</fullName>
    </submittedName>
</protein>
<evidence type="ECO:0000256" key="2">
    <source>
        <dbReference type="SAM" id="SignalP"/>
    </source>
</evidence>
<feature type="transmembrane region" description="Helical" evidence="1">
    <location>
        <begin position="410"/>
        <end position="430"/>
    </location>
</feature>
<gene>
    <name evidence="3" type="ORF">MAR_029378</name>
</gene>
<feature type="chain" id="PRO_5046487121" evidence="2">
    <location>
        <begin position="19"/>
        <end position="432"/>
    </location>
</feature>
<keyword evidence="4" id="KW-1185">Reference proteome</keyword>
<name>A0ABY7DKS2_MYAAR</name>